<dbReference type="OrthoDB" id="1056775at2"/>
<dbReference type="Gene3D" id="1.10.10.10">
    <property type="entry name" value="Winged helix-like DNA-binding domain superfamily/Winged helix DNA-binding domain"/>
    <property type="match status" value="1"/>
</dbReference>
<dbReference type="AlphaFoldDB" id="A0A0C1L298"/>
<dbReference type="InterPro" id="IPR039425">
    <property type="entry name" value="RNA_pol_sigma-70-like"/>
</dbReference>
<dbReference type="InterPro" id="IPR013249">
    <property type="entry name" value="RNA_pol_sigma70_r4_t2"/>
</dbReference>
<dbReference type="GO" id="GO:0006352">
    <property type="term" value="P:DNA-templated transcription initiation"/>
    <property type="evidence" value="ECO:0007669"/>
    <property type="project" value="InterPro"/>
</dbReference>
<name>A0A0C1L298_9BACT</name>
<evidence type="ECO:0000256" key="2">
    <source>
        <dbReference type="ARBA" id="ARBA00023015"/>
    </source>
</evidence>
<comment type="similarity">
    <text evidence="1">Belongs to the sigma-70 factor family. ECF subfamily.</text>
</comment>
<dbReference type="STRING" id="1349421.OI18_14070"/>
<accession>A0A0C1L298</accession>
<feature type="domain" description="RNA polymerase sigma factor 70 region 4 type 2" evidence="6">
    <location>
        <begin position="129"/>
        <end position="179"/>
    </location>
</feature>
<dbReference type="SUPFAM" id="SSF88659">
    <property type="entry name" value="Sigma3 and sigma4 domains of RNA polymerase sigma factors"/>
    <property type="match status" value="1"/>
</dbReference>
<dbReference type="InterPro" id="IPR013324">
    <property type="entry name" value="RNA_pol_sigma_r3/r4-like"/>
</dbReference>
<dbReference type="GO" id="GO:0003677">
    <property type="term" value="F:DNA binding"/>
    <property type="evidence" value="ECO:0007669"/>
    <property type="project" value="InterPro"/>
</dbReference>
<keyword evidence="3" id="KW-0731">Sigma factor</keyword>
<dbReference type="SUPFAM" id="SSF88946">
    <property type="entry name" value="Sigma2 domain of RNA polymerase sigma factors"/>
    <property type="match status" value="1"/>
</dbReference>
<keyword evidence="2" id="KW-0805">Transcription regulation</keyword>
<dbReference type="InterPro" id="IPR013325">
    <property type="entry name" value="RNA_pol_sigma_r2"/>
</dbReference>
<keyword evidence="8" id="KW-1185">Reference proteome</keyword>
<evidence type="ECO:0000256" key="4">
    <source>
        <dbReference type="ARBA" id="ARBA00023163"/>
    </source>
</evidence>
<feature type="domain" description="RNA polymerase sigma-70 region 2" evidence="5">
    <location>
        <begin position="30"/>
        <end position="100"/>
    </location>
</feature>
<evidence type="ECO:0000313" key="8">
    <source>
        <dbReference type="Proteomes" id="UP000031408"/>
    </source>
</evidence>
<evidence type="ECO:0000259" key="5">
    <source>
        <dbReference type="Pfam" id="PF04542"/>
    </source>
</evidence>
<dbReference type="Gene3D" id="1.10.1740.10">
    <property type="match status" value="1"/>
</dbReference>
<evidence type="ECO:0000313" key="7">
    <source>
        <dbReference type="EMBL" id="KIC94117.1"/>
    </source>
</evidence>
<keyword evidence="4" id="KW-0804">Transcription</keyword>
<dbReference type="CDD" id="cd06171">
    <property type="entry name" value="Sigma70_r4"/>
    <property type="match status" value="1"/>
</dbReference>
<dbReference type="GO" id="GO:0016987">
    <property type="term" value="F:sigma factor activity"/>
    <property type="evidence" value="ECO:0007669"/>
    <property type="project" value="UniProtKB-KW"/>
</dbReference>
<dbReference type="Proteomes" id="UP000031408">
    <property type="component" value="Unassembled WGS sequence"/>
</dbReference>
<organism evidence="7 8">
    <name type="scientific">Flavihumibacter solisilvae</name>
    <dbReference type="NCBI Taxonomy" id="1349421"/>
    <lineage>
        <taxon>Bacteria</taxon>
        <taxon>Pseudomonadati</taxon>
        <taxon>Bacteroidota</taxon>
        <taxon>Chitinophagia</taxon>
        <taxon>Chitinophagales</taxon>
        <taxon>Chitinophagaceae</taxon>
        <taxon>Flavihumibacter</taxon>
    </lineage>
</organism>
<dbReference type="Pfam" id="PF04542">
    <property type="entry name" value="Sigma70_r2"/>
    <property type="match status" value="1"/>
</dbReference>
<dbReference type="PANTHER" id="PTHR43133:SF46">
    <property type="entry name" value="RNA POLYMERASE SIGMA-70 FACTOR ECF SUBFAMILY"/>
    <property type="match status" value="1"/>
</dbReference>
<dbReference type="InterPro" id="IPR014284">
    <property type="entry name" value="RNA_pol_sigma-70_dom"/>
</dbReference>
<sequence length="200" mass="23245">MSLTQGTDELLQTLISGCIVLDPPSQKRFYAHFYGYAFNICNRYVSREEEAIEVINDGFLKIFTEIRQFQPRYESIENSLKGWIRRIFINTAIDHVRKEKHRPLLINDQVEAFGDLQVPASGLERLSHKELLELITRLTPAYRMVFNLYVIDGYTHEEIGRMLNISIGTSKSNLAKARINLQKMILNKQTQFEIHGQRAL</sequence>
<dbReference type="RefSeq" id="WP_039140737.1">
    <property type="nucleotide sequence ID" value="NZ_JSVC01000015.1"/>
</dbReference>
<protein>
    <recommendedName>
        <fullName evidence="9">RNA polymerase sigma-70 factor</fullName>
    </recommendedName>
</protein>
<dbReference type="InterPro" id="IPR007627">
    <property type="entry name" value="RNA_pol_sigma70_r2"/>
</dbReference>
<proteinExistence type="inferred from homology"/>
<dbReference type="EMBL" id="JSVC01000015">
    <property type="protein sequence ID" value="KIC94117.1"/>
    <property type="molecule type" value="Genomic_DNA"/>
</dbReference>
<evidence type="ECO:0008006" key="9">
    <source>
        <dbReference type="Google" id="ProtNLM"/>
    </source>
</evidence>
<dbReference type="PANTHER" id="PTHR43133">
    <property type="entry name" value="RNA POLYMERASE ECF-TYPE SIGMA FACTO"/>
    <property type="match status" value="1"/>
</dbReference>
<dbReference type="NCBIfam" id="TIGR02937">
    <property type="entry name" value="sigma70-ECF"/>
    <property type="match status" value="1"/>
</dbReference>
<evidence type="ECO:0000259" key="6">
    <source>
        <dbReference type="Pfam" id="PF08281"/>
    </source>
</evidence>
<evidence type="ECO:0000256" key="3">
    <source>
        <dbReference type="ARBA" id="ARBA00023082"/>
    </source>
</evidence>
<evidence type="ECO:0000256" key="1">
    <source>
        <dbReference type="ARBA" id="ARBA00010641"/>
    </source>
</evidence>
<comment type="caution">
    <text evidence="7">The sequence shown here is derived from an EMBL/GenBank/DDBJ whole genome shotgun (WGS) entry which is preliminary data.</text>
</comment>
<gene>
    <name evidence="7" type="ORF">OI18_14070</name>
</gene>
<dbReference type="InterPro" id="IPR036388">
    <property type="entry name" value="WH-like_DNA-bd_sf"/>
</dbReference>
<dbReference type="Pfam" id="PF08281">
    <property type="entry name" value="Sigma70_r4_2"/>
    <property type="match status" value="1"/>
</dbReference>
<reference evidence="7 8" key="1">
    <citation type="submission" date="2014-11" db="EMBL/GenBank/DDBJ databases">
        <title>Genome sequence of Flavihumibacter solisilvae 3-3.</title>
        <authorList>
            <person name="Zhou G."/>
            <person name="Li M."/>
            <person name="Wang G."/>
        </authorList>
    </citation>
    <scope>NUCLEOTIDE SEQUENCE [LARGE SCALE GENOMIC DNA]</scope>
    <source>
        <strain evidence="7 8">3-3</strain>
    </source>
</reference>